<dbReference type="InParanoid" id="Q0TYL6"/>
<proteinExistence type="predicted"/>
<dbReference type="Proteomes" id="UP000001055">
    <property type="component" value="Unassembled WGS sequence"/>
</dbReference>
<dbReference type="AlphaFoldDB" id="Q0TYL6"/>
<name>Q0TYL6_PHANO</name>
<dbReference type="KEGG" id="pno:SNOG_15280"/>
<accession>Q0TYL6</accession>
<dbReference type="RefSeq" id="XP_001805436.1">
    <property type="nucleotide sequence ID" value="XM_001805384.1"/>
</dbReference>
<organism evidence="1 2">
    <name type="scientific">Phaeosphaeria nodorum (strain SN15 / ATCC MYA-4574 / FGSC 10173)</name>
    <name type="common">Glume blotch fungus</name>
    <name type="synonym">Parastagonospora nodorum</name>
    <dbReference type="NCBI Taxonomy" id="321614"/>
    <lineage>
        <taxon>Eukaryota</taxon>
        <taxon>Fungi</taxon>
        <taxon>Dikarya</taxon>
        <taxon>Ascomycota</taxon>
        <taxon>Pezizomycotina</taxon>
        <taxon>Dothideomycetes</taxon>
        <taxon>Pleosporomycetidae</taxon>
        <taxon>Pleosporales</taxon>
        <taxon>Pleosporineae</taxon>
        <taxon>Phaeosphaeriaceae</taxon>
        <taxon>Parastagonospora</taxon>
    </lineage>
</organism>
<gene>
    <name evidence="1" type="ORF">SNOG_15280</name>
</gene>
<sequence length="55" mass="5978">MSERDSDAIYSPPDSVTLSISLLNATRLVDLAARIILLVHSLVPTSCAKKKEPKI</sequence>
<protein>
    <submittedName>
        <fullName evidence="1">Uncharacterized protein</fullName>
    </submittedName>
</protein>
<evidence type="ECO:0000313" key="1">
    <source>
        <dbReference type="EMBL" id="EAT77213.1"/>
    </source>
</evidence>
<evidence type="ECO:0000313" key="2">
    <source>
        <dbReference type="Proteomes" id="UP000001055"/>
    </source>
</evidence>
<dbReference type="EMBL" id="CH445361">
    <property type="protein sequence ID" value="EAT77213.1"/>
    <property type="molecule type" value="Genomic_DNA"/>
</dbReference>
<reference evidence="2" key="1">
    <citation type="journal article" date="2007" name="Plant Cell">
        <title>Dothideomycete-plant interactions illuminated by genome sequencing and EST analysis of the wheat pathogen Stagonospora nodorum.</title>
        <authorList>
            <person name="Hane J.K."/>
            <person name="Lowe R.G."/>
            <person name="Solomon P.S."/>
            <person name="Tan K.C."/>
            <person name="Schoch C.L."/>
            <person name="Spatafora J.W."/>
            <person name="Crous P.W."/>
            <person name="Kodira C."/>
            <person name="Birren B.W."/>
            <person name="Galagan J.E."/>
            <person name="Torriani S.F."/>
            <person name="McDonald B.A."/>
            <person name="Oliver R.P."/>
        </authorList>
    </citation>
    <scope>NUCLEOTIDE SEQUENCE [LARGE SCALE GENOMIC DNA]</scope>
    <source>
        <strain evidence="2">SN15 / ATCC MYA-4574 / FGSC 10173</strain>
    </source>
</reference>
<dbReference type="GeneID" id="5982365"/>